<proteinExistence type="predicted"/>
<protein>
    <recommendedName>
        <fullName evidence="3">Cyclic nucleotide-binding domain-containing protein</fullName>
    </recommendedName>
</protein>
<evidence type="ECO:0000313" key="1">
    <source>
        <dbReference type="EMBL" id="KAH7938657.1"/>
    </source>
</evidence>
<reference evidence="1" key="1">
    <citation type="journal article" date="2020" name="Cell">
        <title>Large-Scale Comparative Analyses of Tick Genomes Elucidate Their Genetic Diversity and Vector Capacities.</title>
        <authorList>
            <consortium name="Tick Genome and Microbiome Consortium (TIGMIC)"/>
            <person name="Jia N."/>
            <person name="Wang J."/>
            <person name="Shi W."/>
            <person name="Du L."/>
            <person name="Sun Y."/>
            <person name="Zhan W."/>
            <person name="Jiang J.F."/>
            <person name="Wang Q."/>
            <person name="Zhang B."/>
            <person name="Ji P."/>
            <person name="Bell-Sakyi L."/>
            <person name="Cui X.M."/>
            <person name="Yuan T.T."/>
            <person name="Jiang B.G."/>
            <person name="Yang W.F."/>
            <person name="Lam T.T."/>
            <person name="Chang Q.C."/>
            <person name="Ding S.J."/>
            <person name="Wang X.J."/>
            <person name="Zhu J.G."/>
            <person name="Ruan X.D."/>
            <person name="Zhao L."/>
            <person name="Wei J.T."/>
            <person name="Ye R.Z."/>
            <person name="Que T.C."/>
            <person name="Du C.H."/>
            <person name="Zhou Y.H."/>
            <person name="Cheng J.X."/>
            <person name="Dai P.F."/>
            <person name="Guo W.B."/>
            <person name="Han X.H."/>
            <person name="Huang E.J."/>
            <person name="Li L.F."/>
            <person name="Wei W."/>
            <person name="Gao Y.C."/>
            <person name="Liu J.Z."/>
            <person name="Shao H.Z."/>
            <person name="Wang X."/>
            <person name="Wang C.C."/>
            <person name="Yang T.C."/>
            <person name="Huo Q.B."/>
            <person name="Li W."/>
            <person name="Chen H.Y."/>
            <person name="Chen S.E."/>
            <person name="Zhou L.G."/>
            <person name="Ni X.B."/>
            <person name="Tian J.H."/>
            <person name="Sheng Y."/>
            <person name="Liu T."/>
            <person name="Pan Y.S."/>
            <person name="Xia L.Y."/>
            <person name="Li J."/>
            <person name="Zhao F."/>
            <person name="Cao W.C."/>
        </authorList>
    </citation>
    <scope>NUCLEOTIDE SEQUENCE</scope>
    <source>
        <strain evidence="1">Rmic-2018</strain>
    </source>
</reference>
<dbReference type="InterPro" id="IPR018490">
    <property type="entry name" value="cNMP-bd_dom_sf"/>
</dbReference>
<name>A0A9J6CWE5_RHIMP</name>
<dbReference type="Gene3D" id="2.60.120.10">
    <property type="entry name" value="Jelly Rolls"/>
    <property type="match status" value="1"/>
</dbReference>
<organism evidence="1 2">
    <name type="scientific">Rhipicephalus microplus</name>
    <name type="common">Cattle tick</name>
    <name type="synonym">Boophilus microplus</name>
    <dbReference type="NCBI Taxonomy" id="6941"/>
    <lineage>
        <taxon>Eukaryota</taxon>
        <taxon>Metazoa</taxon>
        <taxon>Ecdysozoa</taxon>
        <taxon>Arthropoda</taxon>
        <taxon>Chelicerata</taxon>
        <taxon>Arachnida</taxon>
        <taxon>Acari</taxon>
        <taxon>Parasitiformes</taxon>
        <taxon>Ixodida</taxon>
        <taxon>Ixodoidea</taxon>
        <taxon>Ixodidae</taxon>
        <taxon>Rhipicephalinae</taxon>
        <taxon>Rhipicephalus</taxon>
        <taxon>Boophilus</taxon>
    </lineage>
</organism>
<dbReference type="InterPro" id="IPR000595">
    <property type="entry name" value="cNMP-bd_dom"/>
</dbReference>
<evidence type="ECO:0008006" key="3">
    <source>
        <dbReference type="Google" id="ProtNLM"/>
    </source>
</evidence>
<dbReference type="Proteomes" id="UP000821866">
    <property type="component" value="Unassembled WGS sequence"/>
</dbReference>
<dbReference type="SUPFAM" id="SSF51206">
    <property type="entry name" value="cAMP-binding domain-like"/>
    <property type="match status" value="1"/>
</dbReference>
<reference evidence="1" key="2">
    <citation type="submission" date="2021-09" db="EMBL/GenBank/DDBJ databases">
        <authorList>
            <person name="Jia N."/>
            <person name="Wang J."/>
            <person name="Shi W."/>
            <person name="Du L."/>
            <person name="Sun Y."/>
            <person name="Zhan W."/>
            <person name="Jiang J."/>
            <person name="Wang Q."/>
            <person name="Zhang B."/>
            <person name="Ji P."/>
            <person name="Sakyi L.B."/>
            <person name="Cui X."/>
            <person name="Yuan T."/>
            <person name="Jiang B."/>
            <person name="Yang W."/>
            <person name="Lam T.T.-Y."/>
            <person name="Chang Q."/>
            <person name="Ding S."/>
            <person name="Wang X."/>
            <person name="Zhu J."/>
            <person name="Ruan X."/>
            <person name="Zhao L."/>
            <person name="Wei J."/>
            <person name="Que T."/>
            <person name="Du C."/>
            <person name="Cheng J."/>
            <person name="Dai P."/>
            <person name="Han X."/>
            <person name="Huang E."/>
            <person name="Gao Y."/>
            <person name="Liu J."/>
            <person name="Shao H."/>
            <person name="Ye R."/>
            <person name="Li L."/>
            <person name="Wei W."/>
            <person name="Wang X."/>
            <person name="Wang C."/>
            <person name="Huo Q."/>
            <person name="Li W."/>
            <person name="Guo W."/>
            <person name="Chen H."/>
            <person name="Chen S."/>
            <person name="Zhou L."/>
            <person name="Zhou L."/>
            <person name="Ni X."/>
            <person name="Tian J."/>
            <person name="Zhou Y."/>
            <person name="Sheng Y."/>
            <person name="Liu T."/>
            <person name="Pan Y."/>
            <person name="Xia L."/>
            <person name="Li J."/>
            <person name="Zhao F."/>
            <person name="Cao W."/>
        </authorList>
    </citation>
    <scope>NUCLEOTIDE SEQUENCE</scope>
    <source>
        <strain evidence="1">Rmic-2018</strain>
        <tissue evidence="1">Larvae</tissue>
    </source>
</reference>
<dbReference type="AlphaFoldDB" id="A0A9J6CWE5"/>
<evidence type="ECO:0000313" key="2">
    <source>
        <dbReference type="Proteomes" id="UP000821866"/>
    </source>
</evidence>
<dbReference type="CDD" id="cd00038">
    <property type="entry name" value="CAP_ED"/>
    <property type="match status" value="1"/>
</dbReference>
<gene>
    <name evidence="1" type="ORF">HPB51_028827</name>
</gene>
<comment type="caution">
    <text evidence="1">The sequence shown here is derived from an EMBL/GenBank/DDBJ whole genome shotgun (WGS) entry which is preliminary data.</text>
</comment>
<accession>A0A9J6CWE5</accession>
<dbReference type="VEuPathDB" id="VectorBase:LOC119185541"/>
<dbReference type="EMBL" id="JABSTU010005820">
    <property type="protein sequence ID" value="KAH7938657.1"/>
    <property type="molecule type" value="Genomic_DNA"/>
</dbReference>
<keyword evidence="2" id="KW-1185">Reference proteome</keyword>
<sequence>MLSVPWLSRDVVPQLLNCFYQYLKEGELLVEKNNMHDCVFIICSGIVRVSGCNEEPWANPVQLANSDSTRFYFCEGAFQDYLVAPDSLGLLGFLTSRPSVCQCACETDVEMCCIPMEEMTTLVEQLPEAPNLVYRMWFSVAIRIGLAVLVKQKRYQVGL</sequence>
<dbReference type="InterPro" id="IPR014710">
    <property type="entry name" value="RmlC-like_jellyroll"/>
</dbReference>